<dbReference type="Pfam" id="PF13847">
    <property type="entry name" value="Methyltransf_31"/>
    <property type="match status" value="1"/>
</dbReference>
<dbReference type="InterPro" id="IPR025714">
    <property type="entry name" value="Methyltranfer_dom"/>
</dbReference>
<dbReference type="SUPFAM" id="SSF53335">
    <property type="entry name" value="S-adenosyl-L-methionine-dependent methyltransferases"/>
    <property type="match status" value="1"/>
</dbReference>
<evidence type="ECO:0000259" key="3">
    <source>
        <dbReference type="Pfam" id="PF13847"/>
    </source>
</evidence>
<dbReference type="PANTHER" id="PTHR44942:SF4">
    <property type="entry name" value="METHYLTRANSFERASE TYPE 11 DOMAIN-CONTAINING PROTEIN"/>
    <property type="match status" value="1"/>
</dbReference>
<organism evidence="4 5">
    <name type="scientific">Candidatus Roizmanbacteria bacterium CG09_land_8_20_14_0_10_41_9</name>
    <dbReference type="NCBI Taxonomy" id="1974850"/>
    <lineage>
        <taxon>Bacteria</taxon>
        <taxon>Candidatus Roizmaniibacteriota</taxon>
    </lineage>
</organism>
<keyword evidence="1" id="KW-0489">Methyltransferase</keyword>
<dbReference type="GO" id="GO:0008168">
    <property type="term" value="F:methyltransferase activity"/>
    <property type="evidence" value="ECO:0007669"/>
    <property type="project" value="UniProtKB-KW"/>
</dbReference>
<evidence type="ECO:0000313" key="5">
    <source>
        <dbReference type="Proteomes" id="UP000231198"/>
    </source>
</evidence>
<dbReference type="InterPro" id="IPR029063">
    <property type="entry name" value="SAM-dependent_MTases_sf"/>
</dbReference>
<dbReference type="PANTHER" id="PTHR44942">
    <property type="entry name" value="METHYLTRANSF_11 DOMAIN-CONTAINING PROTEIN"/>
    <property type="match status" value="1"/>
</dbReference>
<protein>
    <recommendedName>
        <fullName evidence="3">Methyltransferase domain-containing protein</fullName>
    </recommendedName>
</protein>
<feature type="domain" description="Methyltransferase" evidence="3">
    <location>
        <begin position="47"/>
        <end position="118"/>
    </location>
</feature>
<evidence type="ECO:0000256" key="1">
    <source>
        <dbReference type="ARBA" id="ARBA00022603"/>
    </source>
</evidence>
<dbReference type="AlphaFoldDB" id="A0A2H0WT35"/>
<dbReference type="CDD" id="cd02440">
    <property type="entry name" value="AdoMet_MTases"/>
    <property type="match status" value="1"/>
</dbReference>
<evidence type="ECO:0000256" key="2">
    <source>
        <dbReference type="ARBA" id="ARBA00022679"/>
    </source>
</evidence>
<reference evidence="5" key="1">
    <citation type="submission" date="2017-09" db="EMBL/GenBank/DDBJ databases">
        <title>Depth-based differentiation of microbial function through sediment-hosted aquifers and enrichment of novel symbionts in the deep terrestrial subsurface.</title>
        <authorList>
            <person name="Probst A.J."/>
            <person name="Ladd B."/>
            <person name="Jarett J.K."/>
            <person name="Geller-Mcgrath D.E."/>
            <person name="Sieber C.M.K."/>
            <person name="Emerson J.B."/>
            <person name="Anantharaman K."/>
            <person name="Thomas B.C."/>
            <person name="Malmstrom R."/>
            <person name="Stieglmeier M."/>
            <person name="Klingl A."/>
            <person name="Woyke T."/>
            <person name="Ryan C.M."/>
            <person name="Banfield J.F."/>
        </authorList>
    </citation>
    <scope>NUCLEOTIDE SEQUENCE [LARGE SCALE GENOMIC DNA]</scope>
</reference>
<dbReference type="Gene3D" id="3.40.50.150">
    <property type="entry name" value="Vaccinia Virus protein VP39"/>
    <property type="match status" value="1"/>
</dbReference>
<comment type="caution">
    <text evidence="4">The sequence shown here is derived from an EMBL/GenBank/DDBJ whole genome shotgun (WGS) entry which is preliminary data.</text>
</comment>
<dbReference type="Proteomes" id="UP000231198">
    <property type="component" value="Unassembled WGS sequence"/>
</dbReference>
<proteinExistence type="predicted"/>
<sequence length="249" mass="29215">MTGNFYDKVAKKFGEYHTRARYIKECIDEDPEVVFESKLFEVATPEKIALDVGCADGRFTLSIASYFRKIVAIDVSKEMLKSAKNLQQKKRVKNVEFEEQDAKHTTFKDESFDVVYNRRGPSNHKEAFRLLKLGGCHLQIDIGEKDCQEIKKVFGRRQGYGQKDESRLKKDVEKLKTIGFDIVYAKEFFYSEFYPTYQDFDLFLQGVPIFEDFDSKKDRKFLEKYVSKYSHKKGIQLQRHRVVTVSKKS</sequence>
<dbReference type="EMBL" id="PEZG01000035">
    <property type="protein sequence ID" value="PIS15834.1"/>
    <property type="molecule type" value="Genomic_DNA"/>
</dbReference>
<gene>
    <name evidence="4" type="ORF">COT62_01640</name>
</gene>
<keyword evidence="2" id="KW-0808">Transferase</keyword>
<dbReference type="InterPro" id="IPR051052">
    <property type="entry name" value="Diverse_substrate_MTase"/>
</dbReference>
<accession>A0A2H0WT35</accession>
<evidence type="ECO:0000313" key="4">
    <source>
        <dbReference type="EMBL" id="PIS15834.1"/>
    </source>
</evidence>
<dbReference type="GO" id="GO:0032259">
    <property type="term" value="P:methylation"/>
    <property type="evidence" value="ECO:0007669"/>
    <property type="project" value="UniProtKB-KW"/>
</dbReference>
<name>A0A2H0WT35_9BACT</name>